<dbReference type="PANTHER" id="PTHR43318:SF1">
    <property type="entry name" value="POLYSACCHARIDE BIOSYNTHESIS PROTEIN EPSC-RELATED"/>
    <property type="match status" value="1"/>
</dbReference>
<keyword evidence="5" id="KW-1185">Reference proteome</keyword>
<gene>
    <name evidence="4" type="ORF">C8P68_104152</name>
</gene>
<keyword evidence="2" id="KW-0472">Membrane</keyword>
<keyword evidence="2" id="KW-1133">Transmembrane helix</keyword>
<comment type="caution">
    <text evidence="4">The sequence shown here is derived from an EMBL/GenBank/DDBJ whole genome shotgun (WGS) entry which is preliminary data.</text>
</comment>
<accession>A0A2T5J9D1</accession>
<organism evidence="4 5">
    <name type="scientific">Mucilaginibacter yixingensis</name>
    <dbReference type="NCBI Taxonomy" id="1295612"/>
    <lineage>
        <taxon>Bacteria</taxon>
        <taxon>Pseudomonadati</taxon>
        <taxon>Bacteroidota</taxon>
        <taxon>Sphingobacteriia</taxon>
        <taxon>Sphingobacteriales</taxon>
        <taxon>Sphingobacteriaceae</taxon>
        <taxon>Mucilaginibacter</taxon>
    </lineage>
</organism>
<dbReference type="RefSeq" id="WP_369434720.1">
    <property type="nucleotide sequence ID" value="NZ_CP160205.1"/>
</dbReference>
<evidence type="ECO:0000256" key="2">
    <source>
        <dbReference type="SAM" id="Phobius"/>
    </source>
</evidence>
<feature type="transmembrane region" description="Helical" evidence="2">
    <location>
        <begin position="111"/>
        <end position="132"/>
    </location>
</feature>
<dbReference type="Proteomes" id="UP000244168">
    <property type="component" value="Unassembled WGS sequence"/>
</dbReference>
<dbReference type="InterPro" id="IPR036291">
    <property type="entry name" value="NAD(P)-bd_dom_sf"/>
</dbReference>
<feature type="domain" description="Polysaccharide biosynthesis protein CapD-like" evidence="3">
    <location>
        <begin position="295"/>
        <end position="590"/>
    </location>
</feature>
<evidence type="ECO:0000256" key="1">
    <source>
        <dbReference type="ARBA" id="ARBA00007430"/>
    </source>
</evidence>
<reference evidence="4 5" key="1">
    <citation type="submission" date="2018-04" db="EMBL/GenBank/DDBJ databases">
        <title>Genomic Encyclopedia of Archaeal and Bacterial Type Strains, Phase II (KMG-II): from individual species to whole genera.</title>
        <authorList>
            <person name="Goeker M."/>
        </authorList>
    </citation>
    <scope>NUCLEOTIDE SEQUENCE [LARGE SCALE GENOMIC DNA]</scope>
    <source>
        <strain evidence="4 5">DSM 26809</strain>
    </source>
</reference>
<feature type="transmembrane region" description="Helical" evidence="2">
    <location>
        <begin position="21"/>
        <end position="40"/>
    </location>
</feature>
<evidence type="ECO:0000313" key="5">
    <source>
        <dbReference type="Proteomes" id="UP000244168"/>
    </source>
</evidence>
<dbReference type="EMBL" id="QAOQ01000004">
    <property type="protein sequence ID" value="PTQ96666.1"/>
    <property type="molecule type" value="Genomic_DNA"/>
</dbReference>
<sequence length="652" mass="73353">MIMSFKNLLFRDRIHSKWLILLVDTLTIMSSVLISSYLVGKFNYTTFDLYYVSIYVVTMISTFLAMGIHTRIIRYANTRDMMRIVIAIMVANLAFCVACYAMVYIPMAKHFVQPIWEVFIINIFISISLLMVSRGVIRDIYSYLEEAEHKCVKENVLIYGSGQSSLLVKNAIEAQKQLMIRVCAFIDNDADKINKCIEQTHVYSAKALAALKERFGIERLLISSDDVIPTEQKCIFQQCIELGIKVSTVPPTNQWLNGQAVMSQFKDLKIEDLLGRKQITFFKDHITNEITGKRVLVTGAAGSIGSEIVRQVLQYNPQMIVLCDQAETPLHDMQLELAETMHADKTVIYIADIRNGNRIEALFNRYHPQVVFHAAAYKHVPMMENNPAEAVLTNVGGTQTLADIAIRHEVEKFIMISTDKAVRPTNVMGASKRIAEMYIQSLNYRESFVDADGYFPESTQKTKFITTRFGNVLGSNGSVIPRFKAQIEKGGPVTVTHPDITRFFMTIPEAVQLVLEAVSMGNGGEIFLFEMGKPVKIADLAANMIKLAGLVPNQDIQIVYTGLRPGEKLYEELLNHGENALPTYNKDIMVSSSIPCSYADMKQIVQELLRLCCSNNVDPIVAKMKCVLPDFVSNNSEFEKLDANFIGISAQK</sequence>
<dbReference type="AlphaFoldDB" id="A0A2T5J9D1"/>
<dbReference type="SUPFAM" id="SSF53335">
    <property type="entry name" value="S-adenosyl-L-methionine-dependent methyltransferases"/>
    <property type="match status" value="1"/>
</dbReference>
<dbReference type="Gene3D" id="3.40.50.720">
    <property type="entry name" value="NAD(P)-binding Rossmann-like Domain"/>
    <property type="match status" value="2"/>
</dbReference>
<dbReference type="Pfam" id="PF02719">
    <property type="entry name" value="Polysacc_synt_2"/>
    <property type="match status" value="1"/>
</dbReference>
<dbReference type="InterPro" id="IPR003869">
    <property type="entry name" value="Polysac_CapD-like"/>
</dbReference>
<dbReference type="CDD" id="cd05237">
    <property type="entry name" value="UDP_invert_4-6DH_SDR_e"/>
    <property type="match status" value="1"/>
</dbReference>
<name>A0A2T5J9D1_9SPHI</name>
<evidence type="ECO:0000313" key="4">
    <source>
        <dbReference type="EMBL" id="PTQ96666.1"/>
    </source>
</evidence>
<feature type="transmembrane region" description="Helical" evidence="2">
    <location>
        <begin position="52"/>
        <end position="72"/>
    </location>
</feature>
<dbReference type="InterPro" id="IPR029063">
    <property type="entry name" value="SAM-dependent_MTases_sf"/>
</dbReference>
<keyword evidence="2" id="KW-0812">Transmembrane</keyword>
<comment type="similarity">
    <text evidence="1">Belongs to the polysaccharide synthase family.</text>
</comment>
<dbReference type="SUPFAM" id="SSF51735">
    <property type="entry name" value="NAD(P)-binding Rossmann-fold domains"/>
    <property type="match status" value="1"/>
</dbReference>
<evidence type="ECO:0000259" key="3">
    <source>
        <dbReference type="Pfam" id="PF02719"/>
    </source>
</evidence>
<protein>
    <submittedName>
        <fullName evidence="4">FlaA1/EpsC-like NDP-sugar epimerase</fullName>
    </submittedName>
</protein>
<proteinExistence type="inferred from homology"/>
<dbReference type="InterPro" id="IPR051203">
    <property type="entry name" value="Polysaccharide_Synthase-Rel"/>
</dbReference>
<feature type="transmembrane region" description="Helical" evidence="2">
    <location>
        <begin position="84"/>
        <end position="105"/>
    </location>
</feature>
<dbReference type="PANTHER" id="PTHR43318">
    <property type="entry name" value="UDP-N-ACETYLGLUCOSAMINE 4,6-DEHYDRATASE"/>
    <property type="match status" value="1"/>
</dbReference>